<dbReference type="EMBL" id="CP003811">
    <property type="protein sequence ID" value="AIQ87998.1"/>
    <property type="molecule type" value="Genomic_DNA"/>
</dbReference>
<proteinExistence type="predicted"/>
<reference evidence="1 2" key="1">
    <citation type="journal article" date="2014" name="PLoS ONE">
        <title>Genome Information of Methylobacterium oryzae, a Plant-Probiotic Methylotroph in the Phyllosphere.</title>
        <authorList>
            <person name="Kwak M.J."/>
            <person name="Jeong H."/>
            <person name="Madhaiyan M."/>
            <person name="Lee Y."/>
            <person name="Sa T.M."/>
            <person name="Oh T.K."/>
            <person name="Kim J.F."/>
        </authorList>
    </citation>
    <scope>NUCLEOTIDE SEQUENCE [LARGE SCALE GENOMIC DNA]</scope>
    <source>
        <strain evidence="1 2">CBMB20</strain>
    </source>
</reference>
<accession>A0A089NQ90</accession>
<keyword evidence="2" id="KW-1185">Reference proteome</keyword>
<sequence>MIVASRERGEAADRVRVVDAVYLAAPWSGTQSVSTRH</sequence>
<evidence type="ECO:0000313" key="1">
    <source>
        <dbReference type="EMBL" id="AIQ87998.1"/>
    </source>
</evidence>
<name>A0A089NQ90_9HYPH</name>
<dbReference type="HOGENOM" id="CLU_3345841_0_0_5"/>
<organism evidence="1 2">
    <name type="scientific">Methylobacterium oryzae CBMB20</name>
    <dbReference type="NCBI Taxonomy" id="693986"/>
    <lineage>
        <taxon>Bacteria</taxon>
        <taxon>Pseudomonadati</taxon>
        <taxon>Pseudomonadota</taxon>
        <taxon>Alphaproteobacteria</taxon>
        <taxon>Hyphomicrobiales</taxon>
        <taxon>Methylobacteriaceae</taxon>
        <taxon>Methylobacterium</taxon>
    </lineage>
</organism>
<gene>
    <name evidence="1" type="ORF">MOC_0243</name>
</gene>
<dbReference type="Proteomes" id="UP000029492">
    <property type="component" value="Chromosome"/>
</dbReference>
<dbReference type="KEGG" id="mor:MOC_0243"/>
<protein>
    <submittedName>
        <fullName evidence="1">Protein of unassigned function</fullName>
    </submittedName>
</protein>
<dbReference type="STRING" id="693986.MOC_0243"/>
<dbReference type="AlphaFoldDB" id="A0A089NQ90"/>
<evidence type="ECO:0000313" key="2">
    <source>
        <dbReference type="Proteomes" id="UP000029492"/>
    </source>
</evidence>